<name>A0ABU0TRZ3_MICTR</name>
<reference evidence="4 5" key="1">
    <citation type="submission" date="2023-07" db="EMBL/GenBank/DDBJ databases">
        <title>Functional and genomic diversity of the sorghum phyllosphere microbiome.</title>
        <authorList>
            <person name="Shade A."/>
        </authorList>
    </citation>
    <scope>NUCLEOTIDE SEQUENCE [LARGE SCALE GENOMIC DNA]</scope>
    <source>
        <strain evidence="4 5">SORGH_AS_1207</strain>
    </source>
</reference>
<keyword evidence="2" id="KW-0812">Transmembrane</keyword>
<keyword evidence="5" id="KW-1185">Reference proteome</keyword>
<dbReference type="Proteomes" id="UP001226691">
    <property type="component" value="Unassembled WGS sequence"/>
</dbReference>
<feature type="transmembrane region" description="Helical" evidence="2">
    <location>
        <begin position="73"/>
        <end position="91"/>
    </location>
</feature>
<keyword evidence="2" id="KW-0472">Membrane</keyword>
<keyword evidence="2" id="KW-1133">Transmembrane helix</keyword>
<feature type="transmembrane region" description="Helical" evidence="2">
    <location>
        <begin position="50"/>
        <end position="67"/>
    </location>
</feature>
<evidence type="ECO:0000313" key="4">
    <source>
        <dbReference type="EMBL" id="MDQ1122435.1"/>
    </source>
</evidence>
<keyword evidence="1" id="KW-0732">Signal</keyword>
<evidence type="ECO:0000256" key="2">
    <source>
        <dbReference type="SAM" id="Phobius"/>
    </source>
</evidence>
<dbReference type="Pfam" id="PF10708">
    <property type="entry name" value="DUF2510"/>
    <property type="match status" value="1"/>
</dbReference>
<dbReference type="SMART" id="SM01208">
    <property type="entry name" value="G5"/>
    <property type="match status" value="1"/>
</dbReference>
<sequence length="311" mass="31952">MSGQQPGWFPDPSDASRWRWWDGAAWTDRVGENGRERPVPLPVTRRRGRLPLWAWIAIAVVALPIVFLLWPVVVLAAVVLLVTGIVALFTGKRTWVRFASRRAALGVTAVAAAIVLVSGGVTAALPRAPVAPAVAEPVASNAPSARASATPTPVVTPTPVAVTTEVSVVTAVPFAKTSVDDGGIARGESRVTTAGVDGESRAVYRVTTTDGVETARVLVSESVTRAPVSEVTSVGTYVAPPPPAAAPPAEAQAEAKGCHASYADACVPIDSDVDCGGGSGNGPSYFDGVARVVGPDVYKLDGDGDGWACNG</sequence>
<feature type="domain" description="G5" evidence="3">
    <location>
        <begin position="157"/>
        <end position="238"/>
    </location>
</feature>
<gene>
    <name evidence="4" type="ORF">QE412_001008</name>
</gene>
<evidence type="ECO:0000259" key="3">
    <source>
        <dbReference type="PROSITE" id="PS51109"/>
    </source>
</evidence>
<protein>
    <recommendedName>
        <fullName evidence="3">G5 domain-containing protein</fullName>
    </recommendedName>
</protein>
<dbReference type="InterPro" id="IPR018929">
    <property type="entry name" value="DUF2510"/>
</dbReference>
<accession>A0ABU0TRZ3</accession>
<evidence type="ECO:0000313" key="5">
    <source>
        <dbReference type="Proteomes" id="UP001226691"/>
    </source>
</evidence>
<evidence type="ECO:0000256" key="1">
    <source>
        <dbReference type="ARBA" id="ARBA00022729"/>
    </source>
</evidence>
<dbReference type="Pfam" id="PF07501">
    <property type="entry name" value="G5"/>
    <property type="match status" value="1"/>
</dbReference>
<organism evidence="4 5">
    <name type="scientific">Microbacterium trichothecenolyticum</name>
    <name type="common">Aureobacterium trichothecenolyticum</name>
    <dbReference type="NCBI Taxonomy" id="69370"/>
    <lineage>
        <taxon>Bacteria</taxon>
        <taxon>Bacillati</taxon>
        <taxon>Actinomycetota</taxon>
        <taxon>Actinomycetes</taxon>
        <taxon>Micrococcales</taxon>
        <taxon>Microbacteriaceae</taxon>
        <taxon>Microbacterium</taxon>
    </lineage>
</organism>
<dbReference type="Gene3D" id="2.20.230.10">
    <property type="entry name" value="Resuscitation-promoting factor rpfb"/>
    <property type="match status" value="1"/>
</dbReference>
<feature type="transmembrane region" description="Helical" evidence="2">
    <location>
        <begin position="103"/>
        <end position="125"/>
    </location>
</feature>
<dbReference type="EMBL" id="JAUTBF010000001">
    <property type="protein sequence ID" value="MDQ1122435.1"/>
    <property type="molecule type" value="Genomic_DNA"/>
</dbReference>
<comment type="caution">
    <text evidence="4">The sequence shown here is derived from an EMBL/GenBank/DDBJ whole genome shotgun (WGS) entry which is preliminary data.</text>
</comment>
<dbReference type="PROSITE" id="PS51109">
    <property type="entry name" value="G5"/>
    <property type="match status" value="1"/>
</dbReference>
<dbReference type="RefSeq" id="WP_307480878.1">
    <property type="nucleotide sequence ID" value="NZ_JAUTBF010000001.1"/>
</dbReference>
<dbReference type="InterPro" id="IPR011098">
    <property type="entry name" value="G5_dom"/>
</dbReference>
<proteinExistence type="predicted"/>